<keyword evidence="3" id="KW-1185">Reference proteome</keyword>
<dbReference type="NCBIfam" id="NF007148">
    <property type="entry name" value="PRK09585.3-2"/>
    <property type="match status" value="1"/>
</dbReference>
<reference evidence="2" key="1">
    <citation type="journal article" date="2023" name="Int. J. Syst. Evol. Microbiol.">
        <title>&lt;i&gt;Holtiella tumoricola&lt;/i&gt; gen. nov. sp. nov., isolated from a human clinical sample.</title>
        <authorList>
            <person name="Allen-Vercoe E."/>
            <person name="Daigneault M.C."/>
            <person name="Vancuren S.J."/>
            <person name="Cochrane K."/>
            <person name="O'Neal L.L."/>
            <person name="Sankaranarayanan K."/>
            <person name="Lawson P.A."/>
        </authorList>
    </citation>
    <scope>NUCLEOTIDE SEQUENCE</scope>
    <source>
        <strain evidence="2">CC70A</strain>
    </source>
</reference>
<evidence type="ECO:0000256" key="1">
    <source>
        <dbReference type="HAMAP-Rule" id="MF_01270"/>
    </source>
</evidence>
<dbReference type="HAMAP" id="MF_01270">
    <property type="entry name" value="AnhMurNAc_kinase"/>
    <property type="match status" value="1"/>
</dbReference>
<dbReference type="GO" id="GO:0097175">
    <property type="term" value="P:1,6-anhydro-N-acetyl-beta-muramic acid catabolic process"/>
    <property type="evidence" value="ECO:0007669"/>
    <property type="project" value="UniProtKB-UniRule"/>
</dbReference>
<feature type="binding site" evidence="1">
    <location>
        <begin position="12"/>
        <end position="19"/>
    </location>
    <ligand>
        <name>ATP</name>
        <dbReference type="ChEBI" id="CHEBI:30616"/>
    </ligand>
</feature>
<accession>A0AA42J0C0</accession>
<evidence type="ECO:0000313" key="2">
    <source>
        <dbReference type="EMBL" id="MDA3731327.1"/>
    </source>
</evidence>
<dbReference type="InterPro" id="IPR043129">
    <property type="entry name" value="ATPase_NBD"/>
</dbReference>
<comment type="caution">
    <text evidence="2">The sequence shown here is derived from an EMBL/GenBank/DDBJ whole genome shotgun (WGS) entry which is preliminary data.</text>
</comment>
<keyword evidence="1" id="KW-0547">Nucleotide-binding</keyword>
<keyword evidence="1" id="KW-0067">ATP-binding</keyword>
<protein>
    <recommendedName>
        <fullName evidence="1">Anhydro-N-acetylmuramic acid kinase</fullName>
        <ecNumber evidence="1">2.7.1.170</ecNumber>
    </recommendedName>
    <alternativeName>
        <fullName evidence="1">AnhMurNAc kinase</fullName>
    </alternativeName>
</protein>
<keyword evidence="1 2" id="KW-0808">Transferase</keyword>
<organism evidence="2 3">
    <name type="scientific">Holtiella tumoricola</name>
    <dbReference type="NCBI Taxonomy" id="3018743"/>
    <lineage>
        <taxon>Bacteria</taxon>
        <taxon>Bacillati</taxon>
        <taxon>Bacillota</taxon>
        <taxon>Clostridia</taxon>
        <taxon>Lachnospirales</taxon>
        <taxon>Cellulosilyticaceae</taxon>
        <taxon>Holtiella</taxon>
    </lineage>
</organism>
<dbReference type="GO" id="GO:0016773">
    <property type="term" value="F:phosphotransferase activity, alcohol group as acceptor"/>
    <property type="evidence" value="ECO:0007669"/>
    <property type="project" value="UniProtKB-UniRule"/>
</dbReference>
<dbReference type="Pfam" id="PF03702">
    <property type="entry name" value="AnmK"/>
    <property type="match status" value="1"/>
</dbReference>
<dbReference type="CDD" id="cd24050">
    <property type="entry name" value="ASKHA_NBD_ANMK"/>
    <property type="match status" value="1"/>
</dbReference>
<dbReference type="NCBIfam" id="NF007142">
    <property type="entry name" value="PRK09585.2-1"/>
    <property type="match status" value="1"/>
</dbReference>
<dbReference type="GO" id="GO:0016301">
    <property type="term" value="F:kinase activity"/>
    <property type="evidence" value="ECO:0007669"/>
    <property type="project" value="UniProtKB-KW"/>
</dbReference>
<dbReference type="SUPFAM" id="SSF53067">
    <property type="entry name" value="Actin-like ATPase domain"/>
    <property type="match status" value="1"/>
</dbReference>
<name>A0AA42J0C0_9FIRM</name>
<comment type="similarity">
    <text evidence="1">Belongs to the anhydro-N-acetylmuramic acid kinase family.</text>
</comment>
<dbReference type="GO" id="GO:0006040">
    <property type="term" value="P:amino sugar metabolic process"/>
    <property type="evidence" value="ECO:0007669"/>
    <property type="project" value="InterPro"/>
</dbReference>
<dbReference type="PANTHER" id="PTHR30605">
    <property type="entry name" value="ANHYDRO-N-ACETYLMURAMIC ACID KINASE"/>
    <property type="match status" value="1"/>
</dbReference>
<dbReference type="RefSeq" id="WP_271011720.1">
    <property type="nucleotide sequence ID" value="NZ_JAQIFT010000032.1"/>
</dbReference>
<dbReference type="GO" id="GO:0005524">
    <property type="term" value="F:ATP binding"/>
    <property type="evidence" value="ECO:0007669"/>
    <property type="project" value="UniProtKB-UniRule"/>
</dbReference>
<dbReference type="GO" id="GO:0009254">
    <property type="term" value="P:peptidoglycan turnover"/>
    <property type="evidence" value="ECO:0007669"/>
    <property type="project" value="UniProtKB-UniRule"/>
</dbReference>
<dbReference type="Proteomes" id="UP001169242">
    <property type="component" value="Unassembled WGS sequence"/>
</dbReference>
<proteinExistence type="inferred from homology"/>
<evidence type="ECO:0000313" key="3">
    <source>
        <dbReference type="Proteomes" id="UP001169242"/>
    </source>
</evidence>
<dbReference type="InterPro" id="IPR005338">
    <property type="entry name" value="Anhydro_N_Ac-Mur_kinase"/>
</dbReference>
<keyword evidence="1" id="KW-0119">Carbohydrate metabolism</keyword>
<comment type="pathway">
    <text evidence="1">Amino-sugar metabolism; 1,6-anhydro-N-acetylmuramate degradation.</text>
</comment>
<dbReference type="Gene3D" id="3.30.420.40">
    <property type="match status" value="2"/>
</dbReference>
<comment type="pathway">
    <text evidence="1">Cell wall biogenesis; peptidoglycan recycling.</text>
</comment>
<dbReference type="PANTHER" id="PTHR30605:SF0">
    <property type="entry name" value="ANHYDRO-N-ACETYLMURAMIC ACID KINASE"/>
    <property type="match status" value="1"/>
</dbReference>
<comment type="catalytic activity">
    <reaction evidence="1">
        <text>1,6-anhydro-N-acetyl-beta-muramate + ATP + H2O = N-acetyl-D-muramate 6-phosphate + ADP + H(+)</text>
        <dbReference type="Rhea" id="RHEA:24952"/>
        <dbReference type="ChEBI" id="CHEBI:15377"/>
        <dbReference type="ChEBI" id="CHEBI:15378"/>
        <dbReference type="ChEBI" id="CHEBI:30616"/>
        <dbReference type="ChEBI" id="CHEBI:58690"/>
        <dbReference type="ChEBI" id="CHEBI:58722"/>
        <dbReference type="ChEBI" id="CHEBI:456216"/>
        <dbReference type="EC" id="2.7.1.170"/>
    </reaction>
</comment>
<dbReference type="AlphaFoldDB" id="A0AA42J0C0"/>
<dbReference type="EC" id="2.7.1.170" evidence="1"/>
<dbReference type="EMBL" id="JAQIFT010000032">
    <property type="protein sequence ID" value="MDA3731327.1"/>
    <property type="molecule type" value="Genomic_DNA"/>
</dbReference>
<sequence>MDKRYVIGLMSGTSLDGIDAALVGIEGYGEQTKVELIDFVEMAIQEPLREKIKTACNLETSNVEMICSLNFELGYAFAEAAQAVCKQAGVKMEQVAYIGSHGQTIYHIPMAMQHTLCSTLQIGEPAVIAYETQTPVVSNFRVMDMAAGGQGAPLVPYTEFLIYRSNKNRCLQNIGGIGNVTVIPKHTKLEDVFAFDTGPGNMIINEVVQSLVGIPFDKDGMIAGKGCINETLLRNLMAISYIMQVPPKTTGRELFGKQFVTKLIQENRQLSVEDLAATVTMYTAQSIAYNYETFIAPKVAIEEVIIGGGGSYNQTLMTMLRKLLPYAKVMTQEDIGYTSASKEAIAFAVLANETMHGMASNVLGATGAKERVVLGNITPFTRKS</sequence>
<comment type="function">
    <text evidence="1">Catalyzes the specific phosphorylation of 1,6-anhydro-N-acetylmuramic acid (anhMurNAc) with the simultaneous cleavage of the 1,6-anhydro ring, generating MurNAc-6-P. Is required for the utilization of anhMurNAc either imported from the medium or derived from its own cell wall murein, and thus plays a role in cell wall recycling.</text>
</comment>
<gene>
    <name evidence="1 2" type="primary">anmK</name>
    <name evidence="2" type="ORF">PBV87_07525</name>
</gene>
<keyword evidence="1 2" id="KW-0418">Kinase</keyword>